<reference evidence="3" key="1">
    <citation type="journal article" date="2019" name="Nat. Commun.">
        <title>The genome of broomcorn millet.</title>
        <authorList>
            <person name="Zou C."/>
            <person name="Miki D."/>
            <person name="Li D."/>
            <person name="Tang Q."/>
            <person name="Xiao L."/>
            <person name="Rajput S."/>
            <person name="Deng P."/>
            <person name="Jia W."/>
            <person name="Huang R."/>
            <person name="Zhang M."/>
            <person name="Sun Y."/>
            <person name="Hu J."/>
            <person name="Fu X."/>
            <person name="Schnable P.S."/>
            <person name="Li F."/>
            <person name="Zhang H."/>
            <person name="Feng B."/>
            <person name="Zhu X."/>
            <person name="Liu R."/>
            <person name="Schnable J.C."/>
            <person name="Zhu J.-K."/>
            <person name="Zhang H."/>
        </authorList>
    </citation>
    <scope>NUCLEOTIDE SEQUENCE [LARGE SCALE GENOMIC DNA]</scope>
</reference>
<feature type="compositionally biased region" description="Low complexity" evidence="1">
    <location>
        <begin position="90"/>
        <end position="99"/>
    </location>
</feature>
<dbReference type="EMBL" id="PQIB02000006">
    <property type="protein sequence ID" value="RLN12632.1"/>
    <property type="molecule type" value="Genomic_DNA"/>
</dbReference>
<evidence type="ECO:0000256" key="1">
    <source>
        <dbReference type="SAM" id="MobiDB-lite"/>
    </source>
</evidence>
<dbReference type="Proteomes" id="UP000275267">
    <property type="component" value="Unassembled WGS sequence"/>
</dbReference>
<evidence type="ECO:0000313" key="3">
    <source>
        <dbReference type="Proteomes" id="UP000275267"/>
    </source>
</evidence>
<feature type="region of interest" description="Disordered" evidence="1">
    <location>
        <begin position="1"/>
        <end position="24"/>
    </location>
</feature>
<feature type="compositionally biased region" description="Polar residues" evidence="1">
    <location>
        <begin position="60"/>
        <end position="74"/>
    </location>
</feature>
<protein>
    <submittedName>
        <fullName evidence="2">Uncharacterized protein</fullName>
    </submittedName>
</protein>
<name>A0A3L6S2F6_PANMI</name>
<feature type="compositionally biased region" description="Basic residues" evidence="1">
    <location>
        <begin position="75"/>
        <end position="84"/>
    </location>
</feature>
<feature type="compositionally biased region" description="Basic and acidic residues" evidence="1">
    <location>
        <begin position="232"/>
        <end position="258"/>
    </location>
</feature>
<gene>
    <name evidence="2" type="ORF">C2845_PM09G17000</name>
</gene>
<comment type="caution">
    <text evidence="2">The sequence shown here is derived from an EMBL/GenBank/DDBJ whole genome shotgun (WGS) entry which is preliminary data.</text>
</comment>
<proteinExistence type="predicted"/>
<feature type="compositionally biased region" description="Polar residues" evidence="1">
    <location>
        <begin position="173"/>
        <end position="185"/>
    </location>
</feature>
<feature type="compositionally biased region" description="Basic and acidic residues" evidence="1">
    <location>
        <begin position="120"/>
        <end position="129"/>
    </location>
</feature>
<sequence>MAPGPPNRADSQEPAKARTWRGARLGRCCPVPRLARAAEAAKRKELAPVLLANGPPPQPGSATPRCQSAASPTKNGRHRCRPHTHPAWPPAARVAPAPARCQPLASPRRRSADGPSIGGELEHGWDKGALDSSAPDPQELLAAAGELRIRSSLGEEAGAPPPKRGREAACRSSGCTARRSSSTHPRSLRPATRGLAAAARWVRVGARGGGAWAKARDEANARGMEEEEDEVSEIRRRREQGRGSRRGEGPRGWEKAEGAGEGDSAGGRWEKERVGEGGERE</sequence>
<evidence type="ECO:0000313" key="2">
    <source>
        <dbReference type="EMBL" id="RLN12632.1"/>
    </source>
</evidence>
<feature type="compositionally biased region" description="Basic and acidic residues" evidence="1">
    <location>
        <begin position="214"/>
        <end position="224"/>
    </location>
</feature>
<feature type="compositionally biased region" description="Basic and acidic residues" evidence="1">
    <location>
        <begin position="268"/>
        <end position="281"/>
    </location>
</feature>
<dbReference type="AlphaFoldDB" id="A0A3L6S2F6"/>
<keyword evidence="3" id="KW-1185">Reference proteome</keyword>
<accession>A0A3L6S2F6</accession>
<organism evidence="2 3">
    <name type="scientific">Panicum miliaceum</name>
    <name type="common">Proso millet</name>
    <name type="synonym">Broomcorn millet</name>
    <dbReference type="NCBI Taxonomy" id="4540"/>
    <lineage>
        <taxon>Eukaryota</taxon>
        <taxon>Viridiplantae</taxon>
        <taxon>Streptophyta</taxon>
        <taxon>Embryophyta</taxon>
        <taxon>Tracheophyta</taxon>
        <taxon>Spermatophyta</taxon>
        <taxon>Magnoliopsida</taxon>
        <taxon>Liliopsida</taxon>
        <taxon>Poales</taxon>
        <taxon>Poaceae</taxon>
        <taxon>PACMAD clade</taxon>
        <taxon>Panicoideae</taxon>
        <taxon>Panicodae</taxon>
        <taxon>Paniceae</taxon>
        <taxon>Panicinae</taxon>
        <taxon>Panicum</taxon>
        <taxon>Panicum sect. Panicum</taxon>
    </lineage>
</organism>
<feature type="region of interest" description="Disordered" evidence="1">
    <location>
        <begin position="207"/>
        <end position="281"/>
    </location>
</feature>
<feature type="region of interest" description="Disordered" evidence="1">
    <location>
        <begin position="48"/>
        <end position="194"/>
    </location>
</feature>